<organism evidence="1">
    <name type="scientific">marine metagenome</name>
    <dbReference type="NCBI Taxonomy" id="408172"/>
    <lineage>
        <taxon>unclassified sequences</taxon>
        <taxon>metagenomes</taxon>
        <taxon>ecological metagenomes</taxon>
    </lineage>
</organism>
<dbReference type="PANTHER" id="PTHR30528">
    <property type="entry name" value="CYTOPLASMIC PROTEIN"/>
    <property type="match status" value="1"/>
</dbReference>
<proteinExistence type="predicted"/>
<accession>A0A382SC37</accession>
<dbReference type="PANTHER" id="PTHR30528:SF0">
    <property type="entry name" value="CYTOPLASMIC PROTEIN"/>
    <property type="match status" value="1"/>
</dbReference>
<dbReference type="AlphaFoldDB" id="A0A382SC37"/>
<evidence type="ECO:0000313" key="1">
    <source>
        <dbReference type="EMBL" id="SVD07464.1"/>
    </source>
</evidence>
<feature type="non-terminal residue" evidence="1">
    <location>
        <position position="239"/>
    </location>
</feature>
<evidence type="ECO:0008006" key="2">
    <source>
        <dbReference type="Google" id="ProtNLM"/>
    </source>
</evidence>
<dbReference type="EMBL" id="UINC01127991">
    <property type="protein sequence ID" value="SVD07464.1"/>
    <property type="molecule type" value="Genomic_DNA"/>
</dbReference>
<sequence length="239" mass="28150">MSASLPLITTKQARRTFMVRQGLYHPPDKCQDKDALHGLIHQLGFVQVDSIRTVERAHHMILFARNQTYRPEHLRQLLEEDRRLFEHWTHDASIIPAEFYPHWQGRFARAEAQLRERWRKIRPKGRLKGETIAFEDVLDQVREHVSQNGPTLSRDLKMWCGSQKAKKNGWWEWHPAKTALEFLWRTGELSICHRNGFQKAYDLCHRIIPDKERNAMMQSGQGFIDWACSNALDRLGFAT</sequence>
<protein>
    <recommendedName>
        <fullName evidence="2">Winged helix-turn-helix domain-containing protein</fullName>
    </recommendedName>
</protein>
<dbReference type="Pfam" id="PF06224">
    <property type="entry name" value="AlkZ-like"/>
    <property type="match status" value="1"/>
</dbReference>
<reference evidence="1" key="1">
    <citation type="submission" date="2018-05" db="EMBL/GenBank/DDBJ databases">
        <authorList>
            <person name="Lanie J.A."/>
            <person name="Ng W.-L."/>
            <person name="Kazmierczak K.M."/>
            <person name="Andrzejewski T.M."/>
            <person name="Davidsen T.M."/>
            <person name="Wayne K.J."/>
            <person name="Tettelin H."/>
            <person name="Glass J.I."/>
            <person name="Rusch D."/>
            <person name="Podicherti R."/>
            <person name="Tsui H.-C.T."/>
            <person name="Winkler M.E."/>
        </authorList>
    </citation>
    <scope>NUCLEOTIDE SEQUENCE</scope>
</reference>
<name>A0A382SC37_9ZZZZ</name>
<gene>
    <name evidence="1" type="ORF">METZ01_LOCUS360318</name>
</gene>
<dbReference type="InterPro" id="IPR009351">
    <property type="entry name" value="AlkZ-like"/>
</dbReference>